<accession>A0A662ZI84</accession>
<dbReference type="InterPro" id="IPR045304">
    <property type="entry name" value="LbH_SAT"/>
</dbReference>
<dbReference type="GO" id="GO:0008652">
    <property type="term" value="P:amino acid biosynthetic process"/>
    <property type="evidence" value="ECO:0007669"/>
    <property type="project" value="UniProtKB-KW"/>
</dbReference>
<dbReference type="NCBIfam" id="NF041874">
    <property type="entry name" value="EPS_EpsC"/>
    <property type="match status" value="1"/>
</dbReference>
<reference evidence="4 5" key="1">
    <citation type="submission" date="2016-10" db="EMBL/GenBank/DDBJ databases">
        <authorList>
            <person name="Varghese N."/>
            <person name="Submissions S."/>
        </authorList>
    </citation>
    <scope>NUCLEOTIDE SEQUENCE [LARGE SCALE GENOMIC DNA]</scope>
    <source>
        <strain evidence="4 5">DSM 1361</strain>
    </source>
</reference>
<keyword evidence="5" id="KW-1185">Reference proteome</keyword>
<dbReference type="EMBL" id="FOXF01000031">
    <property type="protein sequence ID" value="SFP51367.1"/>
    <property type="molecule type" value="Genomic_DNA"/>
</dbReference>
<dbReference type="AlphaFoldDB" id="A0A662ZI84"/>
<evidence type="ECO:0000256" key="1">
    <source>
        <dbReference type="ARBA" id="ARBA00022605"/>
    </source>
</evidence>
<evidence type="ECO:0000256" key="2">
    <source>
        <dbReference type="ARBA" id="ARBA00022679"/>
    </source>
</evidence>
<dbReference type="OrthoDB" id="9801456at2"/>
<organism evidence="4 5">
    <name type="scientific">Ruminobacter amylophilus</name>
    <dbReference type="NCBI Taxonomy" id="867"/>
    <lineage>
        <taxon>Bacteria</taxon>
        <taxon>Pseudomonadati</taxon>
        <taxon>Pseudomonadota</taxon>
        <taxon>Gammaproteobacteria</taxon>
        <taxon>Aeromonadales</taxon>
        <taxon>Succinivibrionaceae</taxon>
        <taxon>Ruminobacter</taxon>
    </lineage>
</organism>
<dbReference type="Gene3D" id="1.10.3130.10">
    <property type="entry name" value="serine acetyltransferase, domain 1"/>
    <property type="match status" value="1"/>
</dbReference>
<protein>
    <submittedName>
        <fullName evidence="4">Serine O-acetyltransferase</fullName>
    </submittedName>
</protein>
<evidence type="ECO:0000313" key="4">
    <source>
        <dbReference type="EMBL" id="SFP51367.1"/>
    </source>
</evidence>
<keyword evidence="3" id="KW-0012">Acyltransferase</keyword>
<sequence>MTALVTHKILTIEENILNIATEIVNDYSHKRHVDTTGDVFNLLDRNVIFDCILDLISIIYPGYYKTNDYKIYNLGTSVSLLLENILYHLSRQIAIALNEDENNHGISPELIQEKSYNIALHFLEKIPEIRSKINDDIDAAMQGDPAAFNVGEIIVTYPVVYAITIYRLAHELYKAGVPLIPRCMSEYAHSKTGIDIHPGAEIGRFFFIDHGTGVVIGQSTIIGNNVKIYQGVTLGAVSTHNVEKLRTAKRHPTIEDNVTIYSNASILGGNTVIGHHSVIGGNTFITKSIPPYTRVCAKNQELTISELKQENKKSPTEECWYYTI</sequence>
<dbReference type="GO" id="GO:0016746">
    <property type="term" value="F:acyltransferase activity"/>
    <property type="evidence" value="ECO:0007669"/>
    <property type="project" value="UniProtKB-KW"/>
</dbReference>
<dbReference type="Proteomes" id="UP000243745">
    <property type="component" value="Unassembled WGS sequence"/>
</dbReference>
<proteinExistence type="predicted"/>
<dbReference type="PANTHER" id="PTHR42811">
    <property type="entry name" value="SERINE ACETYLTRANSFERASE"/>
    <property type="match status" value="1"/>
</dbReference>
<dbReference type="CDD" id="cd03354">
    <property type="entry name" value="LbH_SAT"/>
    <property type="match status" value="1"/>
</dbReference>
<name>A0A662ZI84_9GAMM</name>
<evidence type="ECO:0000256" key="3">
    <source>
        <dbReference type="ARBA" id="ARBA00023315"/>
    </source>
</evidence>
<dbReference type="InterPro" id="IPR053376">
    <property type="entry name" value="Serine_acetyltransferase"/>
</dbReference>
<dbReference type="Gene3D" id="2.160.10.10">
    <property type="entry name" value="Hexapeptide repeat proteins"/>
    <property type="match status" value="1"/>
</dbReference>
<dbReference type="RefSeq" id="WP_093142629.1">
    <property type="nucleotide sequence ID" value="NZ_FOXF01000031.1"/>
</dbReference>
<dbReference type="InterPro" id="IPR011004">
    <property type="entry name" value="Trimer_LpxA-like_sf"/>
</dbReference>
<evidence type="ECO:0000313" key="5">
    <source>
        <dbReference type="Proteomes" id="UP000243745"/>
    </source>
</evidence>
<keyword evidence="2 4" id="KW-0808">Transferase</keyword>
<dbReference type="SUPFAM" id="SSF51161">
    <property type="entry name" value="Trimeric LpxA-like enzymes"/>
    <property type="match status" value="1"/>
</dbReference>
<gene>
    <name evidence="4" type="ORF">SAMN02910344_01586</name>
</gene>
<keyword evidence="1" id="KW-0028">Amino-acid biosynthesis</keyword>
<dbReference type="InterPro" id="IPR042122">
    <property type="entry name" value="Ser_AcTrfase_N_sf"/>
</dbReference>